<dbReference type="Gene3D" id="4.10.280.10">
    <property type="entry name" value="Helix-loop-helix DNA-binding domain"/>
    <property type="match status" value="1"/>
</dbReference>
<dbReference type="InterPro" id="IPR011598">
    <property type="entry name" value="bHLH_dom"/>
</dbReference>
<name>A0A9P1IZL1_9PELO</name>
<gene>
    <name evidence="9" type="ORF">CAMP_LOCUS16552</name>
</gene>
<keyword evidence="4" id="KW-0804">Transcription</keyword>
<dbReference type="SUPFAM" id="SSF47459">
    <property type="entry name" value="HLH, helix-loop-helix DNA-binding domain"/>
    <property type="match status" value="1"/>
</dbReference>
<dbReference type="PROSITE" id="PS50888">
    <property type="entry name" value="BHLH"/>
    <property type="match status" value="1"/>
</dbReference>
<dbReference type="Pfam" id="PF00010">
    <property type="entry name" value="HLH"/>
    <property type="match status" value="1"/>
</dbReference>
<dbReference type="AlphaFoldDB" id="A0A9P1IZL1"/>
<dbReference type="GO" id="GO:0000981">
    <property type="term" value="F:DNA-binding transcription factor activity, RNA polymerase II-specific"/>
    <property type="evidence" value="ECO:0007669"/>
    <property type="project" value="TreeGrafter"/>
</dbReference>
<dbReference type="Proteomes" id="UP001152747">
    <property type="component" value="Unassembled WGS sequence"/>
</dbReference>
<keyword evidence="3" id="KW-0238">DNA-binding</keyword>
<feature type="compositionally biased region" description="Low complexity" evidence="7">
    <location>
        <begin position="46"/>
        <end position="63"/>
    </location>
</feature>
<dbReference type="PANTHER" id="PTHR11969:SF54">
    <property type="entry name" value="MAD-LIKE PROTEIN 1"/>
    <property type="match status" value="1"/>
</dbReference>
<evidence type="ECO:0000256" key="4">
    <source>
        <dbReference type="ARBA" id="ARBA00023163"/>
    </source>
</evidence>
<feature type="compositionally biased region" description="Low complexity" evidence="7">
    <location>
        <begin position="148"/>
        <end position="194"/>
    </location>
</feature>
<dbReference type="InterPro" id="IPR036638">
    <property type="entry name" value="HLH_DNA-bd_sf"/>
</dbReference>
<evidence type="ECO:0000313" key="9">
    <source>
        <dbReference type="EMBL" id="CAI5453915.1"/>
    </source>
</evidence>
<evidence type="ECO:0000256" key="2">
    <source>
        <dbReference type="ARBA" id="ARBA00023015"/>
    </source>
</evidence>
<dbReference type="OrthoDB" id="5920083at2759"/>
<reference evidence="9" key="1">
    <citation type="submission" date="2022-11" db="EMBL/GenBank/DDBJ databases">
        <authorList>
            <person name="Kikuchi T."/>
        </authorList>
    </citation>
    <scope>NUCLEOTIDE SEQUENCE</scope>
    <source>
        <strain evidence="9">PS1010</strain>
    </source>
</reference>
<keyword evidence="5" id="KW-0539">Nucleus</keyword>
<proteinExistence type="predicted"/>
<dbReference type="GO" id="GO:0005634">
    <property type="term" value="C:nucleus"/>
    <property type="evidence" value="ECO:0007669"/>
    <property type="project" value="UniProtKB-SubCell"/>
</dbReference>
<evidence type="ECO:0000256" key="7">
    <source>
        <dbReference type="SAM" id="MobiDB-lite"/>
    </source>
</evidence>
<keyword evidence="6" id="KW-0175">Coiled coil</keyword>
<keyword evidence="2" id="KW-0805">Transcription regulation</keyword>
<evidence type="ECO:0000256" key="1">
    <source>
        <dbReference type="ARBA" id="ARBA00004123"/>
    </source>
</evidence>
<dbReference type="PANTHER" id="PTHR11969">
    <property type="entry name" value="MAX DIMERIZATION, MAD"/>
    <property type="match status" value="1"/>
</dbReference>
<feature type="coiled-coil region" evidence="6">
    <location>
        <begin position="110"/>
        <end position="144"/>
    </location>
</feature>
<keyword evidence="10" id="KW-1185">Reference proteome</keyword>
<sequence length="244" mass="26853">MEQQQINIGTLLSAARLLESSSTDAKLFNEEELRSLFCGGKMKSIASTSTSIPSSSPYSPPSKKTSKHSRAAHNELEKNRRANLRGCLEQLKTLVPTVTDAARNTTLALLTRARDHIIELSTANEELRKEKLKKDIERSNLLAELAALQSAAPSEESSPASPTSEDTQSQASSSRPESRSSPYYLEYSPSSKPSMTESPKPILIDPIAEGLLPVFPLTYPRPSFYPQNVLDLLQLQAKFLPLRV</sequence>
<dbReference type="GO" id="GO:0046983">
    <property type="term" value="F:protein dimerization activity"/>
    <property type="evidence" value="ECO:0007669"/>
    <property type="project" value="InterPro"/>
</dbReference>
<comment type="subcellular location">
    <subcellularLocation>
        <location evidence="1">Nucleus</location>
    </subcellularLocation>
</comment>
<feature type="domain" description="BHLH" evidence="8">
    <location>
        <begin position="68"/>
        <end position="120"/>
    </location>
</feature>
<protein>
    <recommendedName>
        <fullName evidence="8">BHLH domain-containing protein</fullName>
    </recommendedName>
</protein>
<evidence type="ECO:0000256" key="3">
    <source>
        <dbReference type="ARBA" id="ARBA00023125"/>
    </source>
</evidence>
<dbReference type="GO" id="GO:0000978">
    <property type="term" value="F:RNA polymerase II cis-regulatory region sequence-specific DNA binding"/>
    <property type="evidence" value="ECO:0007669"/>
    <property type="project" value="TreeGrafter"/>
</dbReference>
<feature type="region of interest" description="Disordered" evidence="7">
    <location>
        <begin position="46"/>
        <end position="81"/>
    </location>
</feature>
<evidence type="ECO:0000259" key="8">
    <source>
        <dbReference type="PROSITE" id="PS50888"/>
    </source>
</evidence>
<evidence type="ECO:0000256" key="6">
    <source>
        <dbReference type="SAM" id="Coils"/>
    </source>
</evidence>
<dbReference type="EMBL" id="CANHGI010000006">
    <property type="protein sequence ID" value="CAI5453915.1"/>
    <property type="molecule type" value="Genomic_DNA"/>
</dbReference>
<feature type="region of interest" description="Disordered" evidence="7">
    <location>
        <begin position="148"/>
        <end position="198"/>
    </location>
</feature>
<evidence type="ECO:0000313" key="10">
    <source>
        <dbReference type="Proteomes" id="UP001152747"/>
    </source>
</evidence>
<accession>A0A9P1IZL1</accession>
<evidence type="ECO:0000256" key="5">
    <source>
        <dbReference type="ARBA" id="ARBA00023242"/>
    </source>
</evidence>
<organism evidence="9 10">
    <name type="scientific">Caenorhabditis angaria</name>
    <dbReference type="NCBI Taxonomy" id="860376"/>
    <lineage>
        <taxon>Eukaryota</taxon>
        <taxon>Metazoa</taxon>
        <taxon>Ecdysozoa</taxon>
        <taxon>Nematoda</taxon>
        <taxon>Chromadorea</taxon>
        <taxon>Rhabditida</taxon>
        <taxon>Rhabditina</taxon>
        <taxon>Rhabditomorpha</taxon>
        <taxon>Rhabditoidea</taxon>
        <taxon>Rhabditidae</taxon>
        <taxon>Peloderinae</taxon>
        <taxon>Caenorhabditis</taxon>
    </lineage>
</organism>
<comment type="caution">
    <text evidence="9">The sequence shown here is derived from an EMBL/GenBank/DDBJ whole genome shotgun (WGS) entry which is preliminary data.</text>
</comment>
<dbReference type="SMART" id="SM00353">
    <property type="entry name" value="HLH"/>
    <property type="match status" value="1"/>
</dbReference>